<keyword evidence="1" id="KW-0732">Signal</keyword>
<sequence length="53" mass="6027">MPLLLHTFAIQTVSLNLLFQTQSLVRCFHQFLATCFSGTPWLLVRASPVRPEP</sequence>
<reference evidence="2" key="1">
    <citation type="submission" date="2020-06" db="EMBL/GenBank/DDBJ databases">
        <title>WGS assembly of Ceratodon purpureus strain R40.</title>
        <authorList>
            <person name="Carey S.B."/>
            <person name="Jenkins J."/>
            <person name="Shu S."/>
            <person name="Lovell J.T."/>
            <person name="Sreedasyam A."/>
            <person name="Maumus F."/>
            <person name="Tiley G.P."/>
            <person name="Fernandez-Pozo N."/>
            <person name="Barry K."/>
            <person name="Chen C."/>
            <person name="Wang M."/>
            <person name="Lipzen A."/>
            <person name="Daum C."/>
            <person name="Saski C.A."/>
            <person name="Payton A.C."/>
            <person name="Mcbreen J.C."/>
            <person name="Conrad R.E."/>
            <person name="Kollar L.M."/>
            <person name="Olsson S."/>
            <person name="Huttunen S."/>
            <person name="Landis J.B."/>
            <person name="Wickett N.J."/>
            <person name="Johnson M.G."/>
            <person name="Rensing S.A."/>
            <person name="Grimwood J."/>
            <person name="Schmutz J."/>
            <person name="Mcdaniel S.F."/>
        </authorList>
    </citation>
    <scope>NUCLEOTIDE SEQUENCE</scope>
    <source>
        <strain evidence="2">R40</strain>
    </source>
</reference>
<dbReference type="EMBL" id="CM026429">
    <property type="protein sequence ID" value="KAG0563801.1"/>
    <property type="molecule type" value="Genomic_DNA"/>
</dbReference>
<proteinExistence type="predicted"/>
<accession>A0A8T0GVN2</accession>
<organism evidence="2 3">
    <name type="scientific">Ceratodon purpureus</name>
    <name type="common">Fire moss</name>
    <name type="synonym">Dicranum purpureum</name>
    <dbReference type="NCBI Taxonomy" id="3225"/>
    <lineage>
        <taxon>Eukaryota</taxon>
        <taxon>Viridiplantae</taxon>
        <taxon>Streptophyta</taxon>
        <taxon>Embryophyta</taxon>
        <taxon>Bryophyta</taxon>
        <taxon>Bryophytina</taxon>
        <taxon>Bryopsida</taxon>
        <taxon>Dicranidae</taxon>
        <taxon>Pseudoditrichales</taxon>
        <taxon>Ditrichaceae</taxon>
        <taxon>Ceratodon</taxon>
    </lineage>
</organism>
<protein>
    <submittedName>
        <fullName evidence="2">Uncharacterized protein</fullName>
    </submittedName>
</protein>
<evidence type="ECO:0000313" key="3">
    <source>
        <dbReference type="Proteomes" id="UP000822688"/>
    </source>
</evidence>
<feature type="signal peptide" evidence="1">
    <location>
        <begin position="1"/>
        <end position="15"/>
    </location>
</feature>
<dbReference type="Proteomes" id="UP000822688">
    <property type="component" value="Chromosome 8"/>
</dbReference>
<keyword evidence="3" id="KW-1185">Reference proteome</keyword>
<evidence type="ECO:0000313" key="2">
    <source>
        <dbReference type="EMBL" id="KAG0563801.1"/>
    </source>
</evidence>
<comment type="caution">
    <text evidence="2">The sequence shown here is derived from an EMBL/GenBank/DDBJ whole genome shotgun (WGS) entry which is preliminary data.</text>
</comment>
<dbReference type="AlphaFoldDB" id="A0A8T0GVN2"/>
<name>A0A8T0GVN2_CERPU</name>
<gene>
    <name evidence="2" type="ORF">KC19_8G060000</name>
</gene>
<feature type="chain" id="PRO_5035848796" evidence="1">
    <location>
        <begin position="16"/>
        <end position="53"/>
    </location>
</feature>
<evidence type="ECO:0000256" key="1">
    <source>
        <dbReference type="SAM" id="SignalP"/>
    </source>
</evidence>